<dbReference type="AlphaFoldDB" id="A0AA37IG56"/>
<dbReference type="EMBL" id="BPUS01000019">
    <property type="protein sequence ID" value="GJH29072.1"/>
    <property type="molecule type" value="Genomic_DNA"/>
</dbReference>
<dbReference type="PANTHER" id="PTHR30619:SF1">
    <property type="entry name" value="RECOMBINATION PROTEIN 2"/>
    <property type="match status" value="1"/>
</dbReference>
<dbReference type="SUPFAM" id="SSF56281">
    <property type="entry name" value="Metallo-hydrolase/oxidoreductase"/>
    <property type="match status" value="1"/>
</dbReference>
<reference evidence="1" key="1">
    <citation type="submission" date="2022-09" db="EMBL/GenBank/DDBJ databases">
        <title>Isolation and characterization of 3-chlorobenzoate degrading bacteria from soils in Shizuoka.</title>
        <authorList>
            <person name="Ifat A."/>
            <person name="Ogawa N."/>
            <person name="Kimbara K."/>
            <person name="Moriuchi R."/>
            <person name="Dohra H."/>
            <person name="Shintani M."/>
        </authorList>
    </citation>
    <scope>NUCLEOTIDE SEQUENCE</scope>
    <source>
        <strain evidence="1">19CS4-2</strain>
    </source>
</reference>
<sequence length="362" mass="39344">MEVHALAAEHGDCIVLSYGDGDAHFRLVVDAGVASTSDRLRCVLDESADAICELLVVTHIDLDHIGGTLSLLADRSIATRFNDIWFNGRQHLEVGRESMGVSEGKRLAELLDCEDTSWNAAFGGNAVCLSAGDVPVRKTLPISKAAITILSPSMKGLADLRRLWDIWEERQKQMAGRPINADGVTAGQDAQDIEILSVAPLSITDLADTKTWTDSSVTNGSSIAFIFEYGGFRILLGGDAHASVLLKAVTKLPAEMLNLDVFKLPHHGSAANLTKRLAMKLPARKYLLTTDGERHDTHPNDVAIARALTVTPDAELLFNYPNKAYERWANRPSESGYPFKVRAGGGDEGIRFRLEWAGQGAR</sequence>
<protein>
    <submittedName>
        <fullName evidence="1">MBL fold hydrolase</fullName>
    </submittedName>
</protein>
<gene>
    <name evidence="1" type="ORF">CBA19CS42_31170</name>
</gene>
<organism evidence="1 2">
    <name type="scientific">Caballeronia novacaledonica</name>
    <dbReference type="NCBI Taxonomy" id="1544861"/>
    <lineage>
        <taxon>Bacteria</taxon>
        <taxon>Pseudomonadati</taxon>
        <taxon>Pseudomonadota</taxon>
        <taxon>Betaproteobacteria</taxon>
        <taxon>Burkholderiales</taxon>
        <taxon>Burkholderiaceae</taxon>
        <taxon>Caballeronia</taxon>
    </lineage>
</organism>
<comment type="caution">
    <text evidence="1">The sequence shown here is derived from an EMBL/GenBank/DDBJ whole genome shotgun (WGS) entry which is preliminary data.</text>
</comment>
<evidence type="ECO:0000313" key="1">
    <source>
        <dbReference type="EMBL" id="GJH29072.1"/>
    </source>
</evidence>
<dbReference type="GO" id="GO:0016787">
    <property type="term" value="F:hydrolase activity"/>
    <property type="evidence" value="ECO:0007669"/>
    <property type="project" value="UniProtKB-KW"/>
</dbReference>
<evidence type="ECO:0000313" key="2">
    <source>
        <dbReference type="Proteomes" id="UP001055111"/>
    </source>
</evidence>
<dbReference type="PANTHER" id="PTHR30619">
    <property type="entry name" value="DNA INTERNALIZATION/COMPETENCE PROTEIN COMEC/REC2"/>
    <property type="match status" value="1"/>
</dbReference>
<dbReference type="InterPro" id="IPR036866">
    <property type="entry name" value="RibonucZ/Hydroxyglut_hydro"/>
</dbReference>
<accession>A0AA37IG56</accession>
<dbReference type="Proteomes" id="UP001055111">
    <property type="component" value="Unassembled WGS sequence"/>
</dbReference>
<name>A0AA37IG56_9BURK</name>
<dbReference type="InterPro" id="IPR052159">
    <property type="entry name" value="Competence_DNA_uptake"/>
</dbReference>
<proteinExistence type="predicted"/>
<dbReference type="Gene3D" id="3.60.15.10">
    <property type="entry name" value="Ribonuclease Z/Hydroxyacylglutathione hydrolase-like"/>
    <property type="match status" value="1"/>
</dbReference>
<keyword evidence="1" id="KW-0378">Hydrolase</keyword>
<dbReference type="RefSeq" id="WP_238216150.1">
    <property type="nucleotide sequence ID" value="NZ_BPUS01000019.1"/>
</dbReference>